<keyword evidence="3" id="KW-0808">Transferase</keyword>
<evidence type="ECO:0000256" key="1">
    <source>
        <dbReference type="ARBA" id="ARBA00004141"/>
    </source>
</evidence>
<evidence type="ECO:0000256" key="4">
    <source>
        <dbReference type="ARBA" id="ARBA00022692"/>
    </source>
</evidence>
<protein>
    <recommendedName>
        <fullName evidence="11">Sphingomyelin synthase-like domain-containing protein</fullName>
    </recommendedName>
</protein>
<feature type="domain" description="Sphingomyelin synthase-like" evidence="11">
    <location>
        <begin position="62"/>
        <end position="130"/>
    </location>
</feature>
<evidence type="ECO:0000256" key="5">
    <source>
        <dbReference type="ARBA" id="ARBA00022919"/>
    </source>
</evidence>
<evidence type="ECO:0000256" key="3">
    <source>
        <dbReference type="ARBA" id="ARBA00022679"/>
    </source>
</evidence>
<dbReference type="PANTHER" id="PTHR21290">
    <property type="entry name" value="SPHINGOMYELIN SYNTHETASE"/>
    <property type="match status" value="1"/>
</dbReference>
<feature type="region of interest" description="Disordered" evidence="9">
    <location>
        <begin position="169"/>
        <end position="247"/>
    </location>
</feature>
<evidence type="ECO:0000313" key="12">
    <source>
        <dbReference type="EMBL" id="GMI21132.1"/>
    </source>
</evidence>
<keyword evidence="7" id="KW-0443">Lipid metabolism</keyword>
<keyword evidence="6 10" id="KW-1133">Transmembrane helix</keyword>
<comment type="subcellular location">
    <subcellularLocation>
        <location evidence="1">Membrane</location>
        <topology evidence="1">Multi-pass membrane protein</topology>
    </subcellularLocation>
</comment>
<evidence type="ECO:0000256" key="10">
    <source>
        <dbReference type="SAM" id="Phobius"/>
    </source>
</evidence>
<gene>
    <name evidence="12" type="ORF">TeGR_g6169</name>
</gene>
<comment type="similarity">
    <text evidence="2">Belongs to the sphingomyelin synthase family.</text>
</comment>
<evidence type="ECO:0000256" key="2">
    <source>
        <dbReference type="ARBA" id="ARBA00005441"/>
    </source>
</evidence>
<reference evidence="12 13" key="1">
    <citation type="journal article" date="2023" name="Commun. Biol.">
        <title>Genome analysis of Parmales, the sister group of diatoms, reveals the evolutionary specialization of diatoms from phago-mixotrophs to photoautotrophs.</title>
        <authorList>
            <person name="Ban H."/>
            <person name="Sato S."/>
            <person name="Yoshikawa S."/>
            <person name="Yamada K."/>
            <person name="Nakamura Y."/>
            <person name="Ichinomiya M."/>
            <person name="Sato N."/>
            <person name="Blanc-Mathieu R."/>
            <person name="Endo H."/>
            <person name="Kuwata A."/>
            <person name="Ogata H."/>
        </authorList>
    </citation>
    <scope>NUCLEOTIDE SEQUENCE [LARGE SCALE GENOMIC DNA]</scope>
</reference>
<sequence length="247" mass="26988">YNVVSAITRALTVISLCQMLRSITFLSTILPGPADHCQDIDNEHYSPPTQYEVFYRFDASYGCGDLIFSSHFIFTLTCALLVTHYINIKLITGIAWTLAATLFILVIASHKHYSVDLVVASYTVPLVWHFWLNYNKDAPVVWYADAAERRQGYAGVSVESFGGADKKYEEGGAVSRGNGLRRPTLADGPSPTRGSGRVGGHELDLTMEWDEETGIGEDVGRGGSVGPASDSNPQGNSPVVYDETARM</sequence>
<feature type="transmembrane region" description="Helical" evidence="10">
    <location>
        <begin position="66"/>
        <end position="83"/>
    </location>
</feature>
<feature type="compositionally biased region" description="Acidic residues" evidence="9">
    <location>
        <begin position="205"/>
        <end position="215"/>
    </location>
</feature>
<dbReference type="Pfam" id="PF14360">
    <property type="entry name" value="PAP2_C"/>
    <property type="match status" value="1"/>
</dbReference>
<proteinExistence type="inferred from homology"/>
<feature type="non-terminal residue" evidence="12">
    <location>
        <position position="1"/>
    </location>
</feature>
<organism evidence="12 13">
    <name type="scientific">Tetraparma gracilis</name>
    <dbReference type="NCBI Taxonomy" id="2962635"/>
    <lineage>
        <taxon>Eukaryota</taxon>
        <taxon>Sar</taxon>
        <taxon>Stramenopiles</taxon>
        <taxon>Ochrophyta</taxon>
        <taxon>Bolidophyceae</taxon>
        <taxon>Parmales</taxon>
        <taxon>Triparmaceae</taxon>
        <taxon>Tetraparma</taxon>
    </lineage>
</organism>
<keyword evidence="13" id="KW-1185">Reference proteome</keyword>
<evidence type="ECO:0000256" key="7">
    <source>
        <dbReference type="ARBA" id="ARBA00023098"/>
    </source>
</evidence>
<evidence type="ECO:0000256" key="9">
    <source>
        <dbReference type="SAM" id="MobiDB-lite"/>
    </source>
</evidence>
<dbReference type="InterPro" id="IPR045221">
    <property type="entry name" value="Sphingomyelin_synth-like"/>
</dbReference>
<feature type="transmembrane region" description="Helical" evidence="10">
    <location>
        <begin position="90"/>
        <end position="107"/>
    </location>
</feature>
<dbReference type="InterPro" id="IPR025749">
    <property type="entry name" value="Sphingomyelin_synth-like_dom"/>
</dbReference>
<evidence type="ECO:0000256" key="6">
    <source>
        <dbReference type="ARBA" id="ARBA00022989"/>
    </source>
</evidence>
<evidence type="ECO:0000259" key="11">
    <source>
        <dbReference type="Pfam" id="PF14360"/>
    </source>
</evidence>
<dbReference type="EMBL" id="BRYB01001232">
    <property type="protein sequence ID" value="GMI21132.1"/>
    <property type="molecule type" value="Genomic_DNA"/>
</dbReference>
<accession>A0ABQ6M7L5</accession>
<keyword evidence="4 10" id="KW-0812">Transmembrane</keyword>
<dbReference type="PANTHER" id="PTHR21290:SF62">
    <property type="entry name" value="PHOSPHATIDYLINOSITOL:CERAMIDE INOSITOLPHOSPHOTRANSFERASE 1-RELATED"/>
    <property type="match status" value="1"/>
</dbReference>
<comment type="caution">
    <text evidence="12">The sequence shown here is derived from an EMBL/GenBank/DDBJ whole genome shotgun (WGS) entry which is preliminary data.</text>
</comment>
<name>A0ABQ6M7L5_9STRA</name>
<evidence type="ECO:0000256" key="8">
    <source>
        <dbReference type="ARBA" id="ARBA00023136"/>
    </source>
</evidence>
<keyword evidence="8 10" id="KW-0472">Membrane</keyword>
<evidence type="ECO:0000313" key="13">
    <source>
        <dbReference type="Proteomes" id="UP001165060"/>
    </source>
</evidence>
<dbReference type="Proteomes" id="UP001165060">
    <property type="component" value="Unassembled WGS sequence"/>
</dbReference>
<keyword evidence="5" id="KW-0746">Sphingolipid metabolism</keyword>